<organism evidence="1 2">
    <name type="scientific">Nitratidesulfovibrio oxamicus</name>
    <dbReference type="NCBI Taxonomy" id="32016"/>
    <lineage>
        <taxon>Bacteria</taxon>
        <taxon>Pseudomonadati</taxon>
        <taxon>Thermodesulfobacteriota</taxon>
        <taxon>Desulfovibrionia</taxon>
        <taxon>Desulfovibrionales</taxon>
        <taxon>Desulfovibrionaceae</taxon>
        <taxon>Nitratidesulfovibrio</taxon>
    </lineage>
</organism>
<dbReference type="Proteomes" id="UP001194469">
    <property type="component" value="Unassembled WGS sequence"/>
</dbReference>
<evidence type="ECO:0000313" key="1">
    <source>
        <dbReference type="EMBL" id="MBG3877534.1"/>
    </source>
</evidence>
<keyword evidence="2" id="KW-1185">Reference proteome</keyword>
<evidence type="ECO:0000313" key="2">
    <source>
        <dbReference type="Proteomes" id="UP001194469"/>
    </source>
</evidence>
<reference evidence="1 2" key="1">
    <citation type="submission" date="2019-08" db="EMBL/GenBank/DDBJ databases">
        <authorList>
            <person name="Luo N."/>
        </authorList>
    </citation>
    <scope>NUCLEOTIDE SEQUENCE [LARGE SCALE GENOMIC DNA]</scope>
    <source>
        <strain evidence="1 2">NCIMB 9442</strain>
    </source>
</reference>
<gene>
    <name evidence="1" type="ORF">FVW20_11035</name>
</gene>
<dbReference type="EMBL" id="VRYY01000315">
    <property type="protein sequence ID" value="MBG3877534.1"/>
    <property type="molecule type" value="Genomic_DNA"/>
</dbReference>
<protein>
    <submittedName>
        <fullName evidence="1">Uncharacterized protein</fullName>
    </submittedName>
</protein>
<name>A0ABS0J566_9BACT</name>
<comment type="caution">
    <text evidence="1">The sequence shown here is derived from an EMBL/GenBank/DDBJ whole genome shotgun (WGS) entry which is preliminary data.</text>
</comment>
<dbReference type="RefSeq" id="WP_196609605.1">
    <property type="nucleotide sequence ID" value="NZ_VRYY01000315.1"/>
</dbReference>
<proteinExistence type="predicted"/>
<accession>A0ABS0J566</accession>
<sequence>MSARNRIISPALRPLLAVFRVLSVLSVLTVLSALAGCAGPSKDSPISEWTFTQGEAFRAQRDAQRLNPGPADDDPVIGLDGRVGERVMKTMREGEKKPDEGNTLRFKIGK</sequence>